<name>A0ACD0NU51_9BASI</name>
<accession>A0ACD0NU51</accession>
<reference evidence="1 2" key="1">
    <citation type="journal article" date="2018" name="Mol. Biol. Evol.">
        <title>Broad Genomic Sampling Reveals a Smut Pathogenic Ancestry of the Fungal Clade Ustilaginomycotina.</title>
        <authorList>
            <person name="Kijpornyongpan T."/>
            <person name="Mondo S.J."/>
            <person name="Barry K."/>
            <person name="Sandor L."/>
            <person name="Lee J."/>
            <person name="Lipzen A."/>
            <person name="Pangilinan J."/>
            <person name="LaButti K."/>
            <person name="Hainaut M."/>
            <person name="Henrissat B."/>
            <person name="Grigoriev I.V."/>
            <person name="Spatafora J.W."/>
            <person name="Aime M.C."/>
        </authorList>
    </citation>
    <scope>NUCLEOTIDE SEQUENCE [LARGE SCALE GENOMIC DNA]</scope>
    <source>
        <strain evidence="1 2">SA 807</strain>
    </source>
</reference>
<sequence length="1174" mass="121671">MSFSWKGLLGVNSNNSGQSPSASTNPTSVHDKLQASSSSAASSPTTTVAGPSSTQLRTHQGGVPPISLFGAQSPNIYGNSGAVSPIPISGGSASFKGKQHARQDPWTNLLRPPLAEDSYGLAGMENFGNTCYVNSMLQALYFCKPFRESLMSYSDQGPPPSPISPTSLTSPNSSRTPTTEQSGSLRQAFSASSSFRDQQEGKKAGEGAGSDSANGTPEQDSLFIALRDLFQVISESAAKSTQRSPPVTIGSAAGSSVASRKGSSATRPMTAGSSGRGGAGNYTISTTPSNATAASASSVLASLGATQIPSSPVDAKAVKGFISVLKRENVLFDTTMHQDAHEMLNFVLNKVGEDLIEADKLRKKLQSEEDAKAREAGGVAEIDSAEKKAAEKVRLSDEAKVDGSNRICVRDVGPNGSTCIHRLFEGTLTNETRCLTCETVTSRDESFLDLSIDLEQNSSVTSCLRQFSASEMLCSRNKFFCDSCSGLQEAEKRMKIKKLPNVLALHLKRFKYEEAIQKYVKLAYRVVFPLELRLFNTSDDAEDPDRLYELFAIVVHIGVGPHHGHYVAIVKVGERWVVFDDENVGFIDESEISKYYGDRPGLGSAYVLFYQAVDIDFESLGLRDPAAANASAKGSYEDSALAALNSVERGRLSLVTQALENANGQRSSPTSSQRSLGPSPERPSHLPKHLSSSATSHGGNSPVTPVAEEGKAGGGWFGSFRSRDKRAGSQSLRRPKTASAGDVFLATPAALSPGLNGPPSSFNYGRPRATTSTTESTVADDASVSTAASSSLASGASLPRSMTSSSVLPGGVNGMGMTPLISGNETGDRPPPSPSSMAEGFGSLSASASASASRRPSAGEEQRLQDLAARNNWLSSSGITRNNRSRAASEGMPSSNTPALASGGAELAAFSPKKVNGALATPEKEAETLALSAEPSSNMTPTVTTTPLLADEPPTAGMINPSTATPTTTSVSSAATPSTGPHDTAGGEVSPSVRRLSSRLEGAAFAPAEKPLSKKDQKLIAKNSRRASSSAYVGSVTDQMRAGSGGGGLVSPSSAIHTRRSSVADARSLLSQAAQPQAGPGPSHHLGSASESSRGGGPTAVTATTTRAPLGMGTPSGKVNGTSGGHGTPSGVVKEATQSRSSNSAMPSRKSSISIAAGAAKGLGKTFGFGRSKN</sequence>
<gene>
    <name evidence="1" type="ORF">IE53DRAFT_154438</name>
</gene>
<evidence type="ECO:0000313" key="1">
    <source>
        <dbReference type="EMBL" id="PWN49287.1"/>
    </source>
</evidence>
<dbReference type="Proteomes" id="UP000245626">
    <property type="component" value="Unassembled WGS sequence"/>
</dbReference>
<organism evidence="1 2">
    <name type="scientific">Violaceomyces palustris</name>
    <dbReference type="NCBI Taxonomy" id="1673888"/>
    <lineage>
        <taxon>Eukaryota</taxon>
        <taxon>Fungi</taxon>
        <taxon>Dikarya</taxon>
        <taxon>Basidiomycota</taxon>
        <taxon>Ustilaginomycotina</taxon>
        <taxon>Ustilaginomycetes</taxon>
        <taxon>Violaceomycetales</taxon>
        <taxon>Violaceomycetaceae</taxon>
        <taxon>Violaceomyces</taxon>
    </lineage>
</organism>
<keyword evidence="2" id="KW-1185">Reference proteome</keyword>
<evidence type="ECO:0000313" key="2">
    <source>
        <dbReference type="Proteomes" id="UP000245626"/>
    </source>
</evidence>
<proteinExistence type="predicted"/>
<dbReference type="EMBL" id="KZ820072">
    <property type="protein sequence ID" value="PWN49287.1"/>
    <property type="molecule type" value="Genomic_DNA"/>
</dbReference>
<protein>
    <submittedName>
        <fullName evidence="1">Cysteine proteinase</fullName>
    </submittedName>
</protein>